<dbReference type="GeneID" id="62204541"/>
<reference evidence="4" key="2">
    <citation type="submission" date="2020-08" db="EMBL/GenBank/DDBJ databases">
        <title>Draft Genome Sequence of Cumin Blight Pathogen Alternaria burnsii.</title>
        <authorList>
            <person name="Feng Z."/>
        </authorList>
    </citation>
    <scope>NUCLEOTIDE SEQUENCE</scope>
    <source>
        <strain evidence="4">CBS107.38</strain>
    </source>
</reference>
<dbReference type="Gene3D" id="3.60.20.30">
    <property type="entry name" value="(Glycosyl)asparaginase"/>
    <property type="match status" value="1"/>
</dbReference>
<organism evidence="4 5">
    <name type="scientific">Alternaria burnsii</name>
    <dbReference type="NCBI Taxonomy" id="1187904"/>
    <lineage>
        <taxon>Eukaryota</taxon>
        <taxon>Fungi</taxon>
        <taxon>Dikarya</taxon>
        <taxon>Ascomycota</taxon>
        <taxon>Pezizomycotina</taxon>
        <taxon>Dothideomycetes</taxon>
        <taxon>Pleosporomycetidae</taxon>
        <taxon>Pleosporales</taxon>
        <taxon>Pleosporineae</taxon>
        <taxon>Pleosporaceae</taxon>
        <taxon>Alternaria</taxon>
        <taxon>Alternaria sect. Alternaria</taxon>
    </lineage>
</organism>
<feature type="binding site" evidence="2">
    <location>
        <begin position="327"/>
        <end position="330"/>
    </location>
    <ligand>
        <name>substrate</name>
    </ligand>
</feature>
<feature type="binding site" evidence="2">
    <location>
        <begin position="239"/>
        <end position="242"/>
    </location>
    <ligand>
        <name>substrate</name>
    </ligand>
</feature>
<feature type="active site" description="Nucleophile" evidence="1">
    <location>
        <position position="211"/>
    </location>
</feature>
<dbReference type="PANTHER" id="PTHR10188">
    <property type="entry name" value="L-ASPARAGINASE"/>
    <property type="match status" value="1"/>
</dbReference>
<dbReference type="InterPro" id="IPR029055">
    <property type="entry name" value="Ntn_hydrolases_N"/>
</dbReference>
<sequence>MTEQRVPHANAASPVNPRIIIHGGAGNITRTSIPRDRYDEYRKSLLNILDKTETLLRRPGSTALDVATYAVSLLEDDPLYNSGKGAVFTREGKNELECSIMVSDGYSKRGVGCMLLRRVRNPIKLARELLIRGEEADGGGAADHCQYSGEFVEGLAKEWGLDIVDSGYFFTQKRWDEHQRGLADEKKKAEMGMSVDEMSDWEKDNYIPLGTCGAVVVDSFGTVCTATSTGGLTNKVPGRIGDTPTIGAGFWAGEWYDEKTVRPQMVYQPSASPASPIDKLSRGDIRGVVDDCIPFLGSPTIRGNVLSSTKPYEKPVLTRHAVGLSGTGNGDSFLRTCAARTTAARSQFSATSLSDATTWMAGPDGQLQRSAGKHWGVTHEGTGGIIGIELVGNEVNVVQDFNCGAIMRYTIFTLAAAASVASAQSSSSPASASPTGTLIPVGEKCDPNGTPCALGANCYAVNSMLQPVCGNFQASCKNDQQCAFNTCNLEQGLCNGFIASSSASSSSASATITTTPTAPGPMPAPSSTIVAPAGSLPLGAECNPYVNPSQCANGVDCWASNAMLIARCGNFNAECSSDAQCAYNTCSGGLCRGFLPSSAMPVQPSSVMPVQPSSMMSAVHPSSMMNGTVPMQPTGTGAARPTGNGTATSTGSVEFTGAASADNVASGVMAIVFGAVALAL</sequence>
<dbReference type="RefSeq" id="XP_038785860.1">
    <property type="nucleotide sequence ID" value="XM_038931363.1"/>
</dbReference>
<evidence type="ECO:0000256" key="3">
    <source>
        <dbReference type="PIRSR" id="PIRSR600246-3"/>
    </source>
</evidence>
<reference evidence="4" key="1">
    <citation type="submission" date="2020-01" db="EMBL/GenBank/DDBJ databases">
        <authorList>
            <person name="Feng Z.H.Z."/>
        </authorList>
    </citation>
    <scope>NUCLEOTIDE SEQUENCE</scope>
    <source>
        <strain evidence="4">CBS107.38</strain>
    </source>
</reference>
<dbReference type="SUPFAM" id="SSF56235">
    <property type="entry name" value="N-terminal nucleophile aminohydrolases (Ntn hydrolases)"/>
    <property type="match status" value="1"/>
</dbReference>
<evidence type="ECO:0000313" key="4">
    <source>
        <dbReference type="EMBL" id="KAF7675597.1"/>
    </source>
</evidence>
<evidence type="ECO:0000256" key="2">
    <source>
        <dbReference type="PIRSR" id="PIRSR600246-2"/>
    </source>
</evidence>
<dbReference type="PANTHER" id="PTHR10188:SF43">
    <property type="entry name" value="ASPARAGINASE (EUROFUNG)"/>
    <property type="match status" value="1"/>
</dbReference>
<dbReference type="GO" id="GO:0016787">
    <property type="term" value="F:hydrolase activity"/>
    <property type="evidence" value="ECO:0007669"/>
    <property type="project" value="InterPro"/>
</dbReference>
<dbReference type="EMBL" id="JAAABM010000008">
    <property type="protein sequence ID" value="KAF7675597.1"/>
    <property type="molecule type" value="Genomic_DNA"/>
</dbReference>
<gene>
    <name evidence="4" type="ORF">GT037_006316</name>
</gene>
<proteinExistence type="predicted"/>
<dbReference type="InterPro" id="IPR000246">
    <property type="entry name" value="Peptidase_T2"/>
</dbReference>
<feature type="site" description="Cleavage; by autolysis" evidence="3">
    <location>
        <begin position="210"/>
        <end position="211"/>
    </location>
</feature>
<dbReference type="Pfam" id="PF01112">
    <property type="entry name" value="Asparaginase_2"/>
    <property type="match status" value="1"/>
</dbReference>
<evidence type="ECO:0000256" key="1">
    <source>
        <dbReference type="PIRSR" id="PIRSR600246-1"/>
    </source>
</evidence>
<evidence type="ECO:0000313" key="5">
    <source>
        <dbReference type="Proteomes" id="UP000596902"/>
    </source>
</evidence>
<accession>A0A8H7EDC7</accession>
<name>A0A8H7EDC7_9PLEO</name>
<dbReference type="CDD" id="cd04701">
    <property type="entry name" value="Asparaginase_2"/>
    <property type="match status" value="1"/>
</dbReference>
<dbReference type="AlphaFoldDB" id="A0A8H7EDC7"/>
<protein>
    <submittedName>
        <fullName evidence="4">L-asparaginase</fullName>
    </submittedName>
</protein>
<dbReference type="Proteomes" id="UP000596902">
    <property type="component" value="Unassembled WGS sequence"/>
</dbReference>
<dbReference type="GO" id="GO:0005737">
    <property type="term" value="C:cytoplasm"/>
    <property type="evidence" value="ECO:0007669"/>
    <property type="project" value="TreeGrafter"/>
</dbReference>
<keyword evidence="5" id="KW-1185">Reference proteome</keyword>
<comment type="caution">
    <text evidence="4">The sequence shown here is derived from an EMBL/GenBank/DDBJ whole genome shotgun (WGS) entry which is preliminary data.</text>
</comment>